<reference evidence="1" key="1">
    <citation type="journal article" date="2023" name="G3 (Bethesda)">
        <title>Whole genome assemblies of Zophobas morio and Tenebrio molitor.</title>
        <authorList>
            <person name="Kaur S."/>
            <person name="Stinson S.A."/>
            <person name="diCenzo G.C."/>
        </authorList>
    </citation>
    <scope>NUCLEOTIDE SEQUENCE</scope>
    <source>
        <strain evidence="1">QUZm001</strain>
    </source>
</reference>
<keyword evidence="2" id="KW-1185">Reference proteome</keyword>
<accession>A0AA38IQP0</accession>
<evidence type="ECO:0000313" key="1">
    <source>
        <dbReference type="EMBL" id="KAJ3657659.1"/>
    </source>
</evidence>
<organism evidence="1 2">
    <name type="scientific">Zophobas morio</name>
    <dbReference type="NCBI Taxonomy" id="2755281"/>
    <lineage>
        <taxon>Eukaryota</taxon>
        <taxon>Metazoa</taxon>
        <taxon>Ecdysozoa</taxon>
        <taxon>Arthropoda</taxon>
        <taxon>Hexapoda</taxon>
        <taxon>Insecta</taxon>
        <taxon>Pterygota</taxon>
        <taxon>Neoptera</taxon>
        <taxon>Endopterygota</taxon>
        <taxon>Coleoptera</taxon>
        <taxon>Polyphaga</taxon>
        <taxon>Cucujiformia</taxon>
        <taxon>Tenebrionidae</taxon>
        <taxon>Zophobas</taxon>
    </lineage>
</organism>
<evidence type="ECO:0000313" key="2">
    <source>
        <dbReference type="Proteomes" id="UP001168821"/>
    </source>
</evidence>
<dbReference type="EMBL" id="JALNTZ010000003">
    <property type="protein sequence ID" value="KAJ3657659.1"/>
    <property type="molecule type" value="Genomic_DNA"/>
</dbReference>
<comment type="caution">
    <text evidence="1">The sequence shown here is derived from an EMBL/GenBank/DDBJ whole genome shotgun (WGS) entry which is preliminary data.</text>
</comment>
<sequence>MMRFLWKNSADFPAERLEFNATINFPSPRSALIMRVVLEQIGSPMVEHPRIAGIPQPDSLELADSIMAARSHNLHRLTGKWDFRPFPGSGWHHCRLTMKNPDNTAQSARLGETYGASVTQWDAFCRYRC</sequence>
<gene>
    <name evidence="1" type="ORF">Zmor_009446</name>
</gene>
<proteinExistence type="predicted"/>
<protein>
    <submittedName>
        <fullName evidence="1">Uncharacterized protein</fullName>
    </submittedName>
</protein>
<dbReference type="AlphaFoldDB" id="A0AA38IQP0"/>
<name>A0AA38IQP0_9CUCU</name>
<dbReference type="Proteomes" id="UP001168821">
    <property type="component" value="Unassembled WGS sequence"/>
</dbReference>